<dbReference type="AlphaFoldDB" id="A0A4Y2R7Z7"/>
<keyword evidence="3" id="KW-1185">Reference proteome</keyword>
<comment type="caution">
    <text evidence="2">The sequence shown here is derived from an EMBL/GenBank/DDBJ whole genome shotgun (WGS) entry which is preliminary data.</text>
</comment>
<proteinExistence type="predicted"/>
<dbReference type="EMBL" id="BGPR01016115">
    <property type="protein sequence ID" value="GBN71887.1"/>
    <property type="molecule type" value="Genomic_DNA"/>
</dbReference>
<evidence type="ECO:0000313" key="2">
    <source>
        <dbReference type="EMBL" id="GBN71887.1"/>
    </source>
</evidence>
<reference evidence="2 3" key="1">
    <citation type="journal article" date="2019" name="Sci. Rep.">
        <title>Orb-weaving spider Araneus ventricosus genome elucidates the spidroin gene catalogue.</title>
        <authorList>
            <person name="Kono N."/>
            <person name="Nakamura H."/>
            <person name="Ohtoshi R."/>
            <person name="Moran D.A.P."/>
            <person name="Shinohara A."/>
            <person name="Yoshida Y."/>
            <person name="Fujiwara M."/>
            <person name="Mori M."/>
            <person name="Tomita M."/>
            <person name="Arakawa K."/>
        </authorList>
    </citation>
    <scope>NUCLEOTIDE SEQUENCE [LARGE SCALE GENOMIC DNA]</scope>
</reference>
<feature type="region of interest" description="Disordered" evidence="1">
    <location>
        <begin position="355"/>
        <end position="390"/>
    </location>
</feature>
<feature type="compositionally biased region" description="Polar residues" evidence="1">
    <location>
        <begin position="368"/>
        <end position="377"/>
    </location>
</feature>
<evidence type="ECO:0000256" key="1">
    <source>
        <dbReference type="SAM" id="MobiDB-lite"/>
    </source>
</evidence>
<feature type="compositionally biased region" description="Low complexity" evidence="1">
    <location>
        <begin position="378"/>
        <end position="388"/>
    </location>
</feature>
<evidence type="ECO:0000313" key="3">
    <source>
        <dbReference type="Proteomes" id="UP000499080"/>
    </source>
</evidence>
<dbReference type="OrthoDB" id="10673806at2759"/>
<sequence length="518" mass="57391">MKTGRGREKNHGMTQAPFSLGTPLSESKFVLPIVCWSLLKVITMDLDDLSISSIEDEQCNKGTSSMKSESGNEGIHLPISINKTSTQSNSKRLQKYDETGYSAEVTKRSRSKVQNEILKVQDGGSSVCTIGKNSTSNTSSMVGNEILKTSQSMLSFTSTDATCGSSSSNSISSEDELLDDLEEISKRCETEDVSDLEQPILGLPHRAVGNVPNPTSTASFSGIDVGSEFQTTDCGFAVADRSSLPEDSNSLKSPEMCNSLDAVDLPSLPKGRLSNHFKSDEFPSKICFSSTLASDKPSDIEELSSNKNAITVPRLLGKAPPLNIRKDETSMIPDSGAIGGFHDYDCNRQNYCQKEDKSVRRKVRREPPTSSNSLPNRSSAPSATSSPKKVGRSLLKICKSLEKTSHEEDDWDINETYSRSVEMEHFTPNSWAQELISFCYRTQNADTTSRLDTESILKEVRHFFQNNRVEADENLSWKQNKFRILTSKYFSGWITSDQRPRRSFLPQLRNRGRTAMAL</sequence>
<name>A0A4Y2R7Z7_ARAVE</name>
<organism evidence="2 3">
    <name type="scientific">Araneus ventricosus</name>
    <name type="common">Orbweaver spider</name>
    <name type="synonym">Epeira ventricosa</name>
    <dbReference type="NCBI Taxonomy" id="182803"/>
    <lineage>
        <taxon>Eukaryota</taxon>
        <taxon>Metazoa</taxon>
        <taxon>Ecdysozoa</taxon>
        <taxon>Arthropoda</taxon>
        <taxon>Chelicerata</taxon>
        <taxon>Arachnida</taxon>
        <taxon>Araneae</taxon>
        <taxon>Araneomorphae</taxon>
        <taxon>Entelegynae</taxon>
        <taxon>Araneoidea</taxon>
        <taxon>Araneidae</taxon>
        <taxon>Araneus</taxon>
    </lineage>
</organism>
<accession>A0A4Y2R7Z7</accession>
<protein>
    <submittedName>
        <fullName evidence="2">Uncharacterized protein</fullName>
    </submittedName>
</protein>
<gene>
    <name evidence="2" type="ORF">AVEN_84876_1</name>
</gene>
<dbReference type="Proteomes" id="UP000499080">
    <property type="component" value="Unassembled WGS sequence"/>
</dbReference>